<keyword evidence="1" id="KW-0479">Metal-binding</keyword>
<organism evidence="3 4">
    <name type="scientific">Camelina sativa</name>
    <name type="common">False flax</name>
    <name type="synonym">Myagrum sativum</name>
    <dbReference type="NCBI Taxonomy" id="90675"/>
    <lineage>
        <taxon>Eukaryota</taxon>
        <taxon>Viridiplantae</taxon>
        <taxon>Streptophyta</taxon>
        <taxon>Embryophyta</taxon>
        <taxon>Tracheophyta</taxon>
        <taxon>Spermatophyta</taxon>
        <taxon>Magnoliopsida</taxon>
        <taxon>eudicotyledons</taxon>
        <taxon>Gunneridae</taxon>
        <taxon>Pentapetalae</taxon>
        <taxon>rosids</taxon>
        <taxon>malvids</taxon>
        <taxon>Brassicales</taxon>
        <taxon>Brassicaceae</taxon>
        <taxon>Camelineae</taxon>
        <taxon>Camelina</taxon>
    </lineage>
</organism>
<sequence>MSDTTVAVVKTKERGGFSCPMLNLTNYTVWAMRMRITLRVNKVWEVIETDQIDDEKNNLAMALLFQSIPESLILQVGELDTAKKVWEAIQAWHVGAERVREARLQTLMSEFDRLKMKDSDKIDDFVGKISEISSKSAALGVNIKESKVIKKFLKNIVGRMKAYEERISEEEDVSEDQGKLMYANMETQSNRDYNDNFRYRGRGGRSYYTGRGRGRTNGGRDTSKITCFRCDKIGHYASSCPDRLLKLQKIQELDNKETQDTDELMIHEVVFLNEKLCNLSQMDTNAREDNIWYLDNGASNHMTRDRRYFDSIDNSVIGKVRFGDDSRIDIKGKGPISFIDINGEPRKMMDVYFIPDLKSNIISLGQATEAGCDVRMLGECLTMHDRNRKLLVKADRSKNRLYKVRMGVENTTCLLSSTVSESSRWHASLGHLNAENLKNMMQRDLTFGLPRFVLDTEVCSSCLLGKQTRRSFPCAISYRAANALELIHGDLCIDQDRVS</sequence>
<evidence type="ECO:0000313" key="3">
    <source>
        <dbReference type="Proteomes" id="UP000694864"/>
    </source>
</evidence>
<dbReference type="PANTHER" id="PTHR35317:SF44">
    <property type="entry name" value="RNA-DIRECTED DNA POLYMERASE"/>
    <property type="match status" value="1"/>
</dbReference>
<keyword evidence="1" id="KW-0862">Zinc</keyword>
<evidence type="ECO:0000313" key="4">
    <source>
        <dbReference type="RefSeq" id="XP_010495562.1"/>
    </source>
</evidence>
<reference evidence="3" key="1">
    <citation type="journal article" date="2014" name="Nat. Commun.">
        <title>The emerging biofuel crop Camelina sativa retains a highly undifferentiated hexaploid genome structure.</title>
        <authorList>
            <person name="Kagale S."/>
            <person name="Koh C."/>
            <person name="Nixon J."/>
            <person name="Bollina V."/>
            <person name="Clarke W.E."/>
            <person name="Tuteja R."/>
            <person name="Spillane C."/>
            <person name="Robinson S.J."/>
            <person name="Links M.G."/>
            <person name="Clarke C."/>
            <person name="Higgins E.E."/>
            <person name="Huebert T."/>
            <person name="Sharpe A.G."/>
            <person name="Parkin I.A."/>
        </authorList>
    </citation>
    <scope>NUCLEOTIDE SEQUENCE [LARGE SCALE GENOMIC DNA]</scope>
    <source>
        <strain evidence="3">cv. DH55</strain>
    </source>
</reference>
<dbReference type="Proteomes" id="UP000694864">
    <property type="component" value="Chromosome 20"/>
</dbReference>
<dbReference type="SMART" id="SM00343">
    <property type="entry name" value="ZnF_C2HC"/>
    <property type="match status" value="1"/>
</dbReference>
<name>A0ABM0Y4X7_CAMSA</name>
<dbReference type="SUPFAM" id="SSF57756">
    <property type="entry name" value="Retrovirus zinc finger-like domains"/>
    <property type="match status" value="1"/>
</dbReference>
<dbReference type="GeneID" id="104772673"/>
<dbReference type="Gene3D" id="4.10.60.10">
    <property type="entry name" value="Zinc finger, CCHC-type"/>
    <property type="match status" value="1"/>
</dbReference>
<dbReference type="Pfam" id="PF13976">
    <property type="entry name" value="gag_pre-integrs"/>
    <property type="match status" value="1"/>
</dbReference>
<keyword evidence="3" id="KW-1185">Reference proteome</keyword>
<dbReference type="RefSeq" id="XP_010495562.1">
    <property type="nucleotide sequence ID" value="XM_010497260.1"/>
</dbReference>
<feature type="domain" description="CCHC-type" evidence="2">
    <location>
        <begin position="227"/>
        <end position="242"/>
    </location>
</feature>
<dbReference type="InterPro" id="IPR001878">
    <property type="entry name" value="Znf_CCHC"/>
</dbReference>
<reference evidence="4" key="2">
    <citation type="submission" date="2025-08" db="UniProtKB">
        <authorList>
            <consortium name="RefSeq"/>
        </authorList>
    </citation>
    <scope>IDENTIFICATION</scope>
    <source>
        <tissue evidence="4">Leaf</tissue>
    </source>
</reference>
<evidence type="ECO:0000256" key="1">
    <source>
        <dbReference type="PROSITE-ProRule" id="PRU00047"/>
    </source>
</evidence>
<protein>
    <submittedName>
        <fullName evidence="4">Uncharacterized protein LOC104772673</fullName>
    </submittedName>
</protein>
<dbReference type="InterPro" id="IPR054722">
    <property type="entry name" value="PolX-like_BBD"/>
</dbReference>
<dbReference type="Pfam" id="PF22936">
    <property type="entry name" value="Pol_BBD"/>
    <property type="match status" value="1"/>
</dbReference>
<dbReference type="Pfam" id="PF14223">
    <property type="entry name" value="Retrotran_gag_2"/>
    <property type="match status" value="1"/>
</dbReference>
<dbReference type="PROSITE" id="PS50158">
    <property type="entry name" value="ZF_CCHC"/>
    <property type="match status" value="1"/>
</dbReference>
<accession>A0ABM0Y4X7</accession>
<proteinExistence type="predicted"/>
<gene>
    <name evidence="4" type="primary">LOC104772673</name>
</gene>
<dbReference type="InterPro" id="IPR036875">
    <property type="entry name" value="Znf_CCHC_sf"/>
</dbReference>
<keyword evidence="1" id="KW-0863">Zinc-finger</keyword>
<dbReference type="InterPro" id="IPR025724">
    <property type="entry name" value="GAG-pre-integrase_dom"/>
</dbReference>
<dbReference type="Pfam" id="PF00098">
    <property type="entry name" value="zf-CCHC"/>
    <property type="match status" value="1"/>
</dbReference>
<dbReference type="PANTHER" id="PTHR35317">
    <property type="entry name" value="OS04G0629600 PROTEIN"/>
    <property type="match status" value="1"/>
</dbReference>
<evidence type="ECO:0000259" key="2">
    <source>
        <dbReference type="PROSITE" id="PS50158"/>
    </source>
</evidence>